<gene>
    <name evidence="2" type="ORF">HMPREF9709_00378</name>
</gene>
<reference evidence="2 3" key="1">
    <citation type="submission" date="2012-01" db="EMBL/GenBank/DDBJ databases">
        <title>The Genome Sequence of Helcococcus kunzii ATCC 51366.</title>
        <authorList>
            <consortium name="The Broad Institute Genome Sequencing Platform"/>
            <person name="Earl A."/>
            <person name="Ward D."/>
            <person name="Feldgarden M."/>
            <person name="Gevers D."/>
            <person name="Huys G."/>
            <person name="Young S.K."/>
            <person name="Zeng Q."/>
            <person name="Gargeya S."/>
            <person name="Fitzgerald M."/>
            <person name="Haas B."/>
            <person name="Abouelleil A."/>
            <person name="Alvarado L."/>
            <person name="Arachchi H.M."/>
            <person name="Berlin A."/>
            <person name="Chapman S.B."/>
            <person name="Gearin G."/>
            <person name="Goldberg J."/>
            <person name="Griggs A."/>
            <person name="Gujja S."/>
            <person name="Hansen M."/>
            <person name="Heiman D."/>
            <person name="Howarth C."/>
            <person name="Larimer J."/>
            <person name="Lui A."/>
            <person name="MacDonald P.J.P."/>
            <person name="McCowen C."/>
            <person name="Montmayeur A."/>
            <person name="Murphy C."/>
            <person name="Neiman D."/>
            <person name="Pearson M."/>
            <person name="Priest M."/>
            <person name="Roberts A."/>
            <person name="Saif S."/>
            <person name="Shea T."/>
            <person name="Sisk P."/>
            <person name="Stolte C."/>
            <person name="Sykes S."/>
            <person name="Wortman J."/>
            <person name="Nusbaum C."/>
            <person name="Birren B."/>
        </authorList>
    </citation>
    <scope>NUCLEOTIDE SEQUENCE [LARGE SCALE GENOMIC DNA]</scope>
    <source>
        <strain evidence="2 3">ATCC 51366</strain>
    </source>
</reference>
<dbReference type="Gene3D" id="3.90.550.10">
    <property type="entry name" value="Spore Coat Polysaccharide Biosynthesis Protein SpsA, Chain A"/>
    <property type="match status" value="1"/>
</dbReference>
<dbReference type="InterPro" id="IPR001173">
    <property type="entry name" value="Glyco_trans_2-like"/>
</dbReference>
<dbReference type="EMBL" id="AGEI01000011">
    <property type="protein sequence ID" value="EHR35687.1"/>
    <property type="molecule type" value="Genomic_DNA"/>
</dbReference>
<proteinExistence type="predicted"/>
<dbReference type="Pfam" id="PF00535">
    <property type="entry name" value="Glycos_transf_2"/>
    <property type="match status" value="1"/>
</dbReference>
<dbReference type="eggNOG" id="COG0463">
    <property type="taxonomic scope" value="Bacteria"/>
</dbReference>
<evidence type="ECO:0000259" key="1">
    <source>
        <dbReference type="Pfam" id="PF00535"/>
    </source>
</evidence>
<dbReference type="AlphaFoldDB" id="H3NM17"/>
<comment type="caution">
    <text evidence="2">The sequence shown here is derived from an EMBL/GenBank/DDBJ whole genome shotgun (WGS) entry which is preliminary data.</text>
</comment>
<dbReference type="GeneID" id="96998388"/>
<dbReference type="RefSeq" id="WP_005397429.1">
    <property type="nucleotide sequence ID" value="NZ_JH601088.1"/>
</dbReference>
<dbReference type="HOGENOM" id="CLU_023736_2_0_9"/>
<dbReference type="Proteomes" id="UP000004191">
    <property type="component" value="Unassembled WGS sequence"/>
</dbReference>
<feature type="domain" description="Glycosyltransferase 2-like" evidence="1">
    <location>
        <begin position="50"/>
        <end position="140"/>
    </location>
</feature>
<evidence type="ECO:0000313" key="3">
    <source>
        <dbReference type="Proteomes" id="UP000004191"/>
    </source>
</evidence>
<dbReference type="STRING" id="883114.HMPREF9709_00378"/>
<dbReference type="InterPro" id="IPR029044">
    <property type="entry name" value="Nucleotide-diphossugar_trans"/>
</dbReference>
<evidence type="ECO:0000313" key="2">
    <source>
        <dbReference type="EMBL" id="EHR35687.1"/>
    </source>
</evidence>
<accession>H3NM17</accession>
<keyword evidence="3" id="KW-1185">Reference proteome</keyword>
<organism evidence="2 3">
    <name type="scientific">Helcococcus kunzii ATCC 51366</name>
    <dbReference type="NCBI Taxonomy" id="883114"/>
    <lineage>
        <taxon>Bacteria</taxon>
        <taxon>Bacillati</taxon>
        <taxon>Bacillota</taxon>
        <taxon>Tissierellia</taxon>
        <taxon>Tissierellales</taxon>
        <taxon>Peptoniphilaceae</taxon>
        <taxon>Helcococcus</taxon>
    </lineage>
</organism>
<sequence length="412" mass="48908">MKLNKHYISNSILENYNISIPNYTREKMNIKKFDELFQENIKLKKTPTLSVVYIVKNEENTIQKSINSIISIADEIIILDTGSTDNTVSVINNMNNDNIKLYFSKWKDDFSYARNLANSYATSDWILTMDSDEIFEQSDISFKKTLYELQKIVKYKEFVYNLIIDSNSNTFTSGRLKYNNTELRYQGKVHESYFINGEFPLYINLNFKIKSKNRMNKQKRMYYNKLLKETISSISNNIRWKYIYIRDNIQDFSFKDLEKYITNIIIVDPKKFIDRDNLVDTPYTSDIFLTLIFKAIISNEKKVADRYIKLYSKIYKYNCDIFYLDYSLKLNNIIEDLNDLLTSFMQKYASIEDDLSLFNVKDIDTILILLLIHNGYIDEAREMLKDFQKKYPNLSLYKSNIIKLILSSNIQS</sequence>
<dbReference type="PANTHER" id="PTHR43630">
    <property type="entry name" value="POLY-BETA-1,6-N-ACETYL-D-GLUCOSAMINE SYNTHASE"/>
    <property type="match status" value="1"/>
</dbReference>
<name>H3NM17_9FIRM</name>
<dbReference type="SUPFAM" id="SSF53448">
    <property type="entry name" value="Nucleotide-diphospho-sugar transferases"/>
    <property type="match status" value="1"/>
</dbReference>
<protein>
    <recommendedName>
        <fullName evidence="1">Glycosyltransferase 2-like domain-containing protein</fullName>
    </recommendedName>
</protein>
<dbReference type="PANTHER" id="PTHR43630:SF2">
    <property type="entry name" value="GLYCOSYLTRANSFERASE"/>
    <property type="match status" value="1"/>
</dbReference>
<dbReference type="PATRIC" id="fig|883114.3.peg.372"/>